<proteinExistence type="inferred from homology"/>
<evidence type="ECO:0000256" key="6">
    <source>
        <dbReference type="ARBA" id="ARBA00023306"/>
    </source>
</evidence>
<keyword evidence="6 8" id="KW-0131">Cell cycle</keyword>
<dbReference type="Gene3D" id="3.40.1390.10">
    <property type="entry name" value="MurE/MurF, N-terminal domain"/>
    <property type="match status" value="1"/>
</dbReference>
<dbReference type="GO" id="GO:0005737">
    <property type="term" value="C:cytoplasm"/>
    <property type="evidence" value="ECO:0007669"/>
    <property type="project" value="UniProtKB-SubCell"/>
</dbReference>
<evidence type="ECO:0000256" key="4">
    <source>
        <dbReference type="ARBA" id="ARBA00022960"/>
    </source>
</evidence>
<dbReference type="InterPro" id="IPR005761">
    <property type="entry name" value="UDP-N-AcMur-Glu-dNH2Pim_ligase"/>
</dbReference>
<dbReference type="Gene3D" id="3.90.190.20">
    <property type="entry name" value="Mur ligase, C-terminal domain"/>
    <property type="match status" value="1"/>
</dbReference>
<evidence type="ECO:0000256" key="9">
    <source>
        <dbReference type="RuleBase" id="RU004135"/>
    </source>
</evidence>
<comment type="PTM">
    <text evidence="8">Carboxylation is probably crucial for Mg(2+) binding and, consequently, for the gamma-phosphate positioning of ATP.</text>
</comment>
<keyword evidence="5 8" id="KW-0573">Peptidoglycan synthesis</keyword>
<evidence type="ECO:0000256" key="7">
    <source>
        <dbReference type="ARBA" id="ARBA00023316"/>
    </source>
</evidence>
<dbReference type="SUPFAM" id="SSF53244">
    <property type="entry name" value="MurD-like peptide ligases, peptide-binding domain"/>
    <property type="match status" value="1"/>
</dbReference>
<dbReference type="PANTHER" id="PTHR23135">
    <property type="entry name" value="MUR LIGASE FAMILY MEMBER"/>
    <property type="match status" value="1"/>
</dbReference>
<evidence type="ECO:0000256" key="3">
    <source>
        <dbReference type="ARBA" id="ARBA00022618"/>
    </source>
</evidence>
<feature type="binding site" evidence="8">
    <location>
        <position position="186"/>
    </location>
    <ligand>
        <name>UDP-N-acetyl-alpha-D-muramoyl-L-alanyl-D-glutamate</name>
        <dbReference type="ChEBI" id="CHEBI:83900"/>
    </ligand>
</feature>
<dbReference type="Proteomes" id="UP000724672">
    <property type="component" value="Unassembled WGS sequence"/>
</dbReference>
<comment type="subcellular location">
    <subcellularLocation>
        <location evidence="8 9">Cytoplasm</location>
    </subcellularLocation>
</comment>
<dbReference type="InterPro" id="IPR004101">
    <property type="entry name" value="Mur_ligase_C"/>
</dbReference>
<keyword evidence="8 13" id="KW-0436">Ligase</keyword>
<dbReference type="NCBIfam" id="NF001124">
    <property type="entry name" value="PRK00139.1-2"/>
    <property type="match status" value="1"/>
</dbReference>
<dbReference type="HAMAP" id="MF_00208">
    <property type="entry name" value="MurE"/>
    <property type="match status" value="1"/>
</dbReference>
<keyword evidence="8" id="KW-0460">Magnesium</keyword>
<dbReference type="InterPro" id="IPR036615">
    <property type="entry name" value="Mur_ligase_C_dom_sf"/>
</dbReference>
<feature type="modified residue" description="N6-carboxylysine" evidence="8">
    <location>
        <position position="218"/>
    </location>
</feature>
<protein>
    <recommendedName>
        <fullName evidence="8">UDP-N-acetylmuramyl-tripeptide synthetase</fullName>
        <ecNumber evidence="8">6.3.2.-</ecNumber>
    </recommendedName>
    <alternativeName>
        <fullName evidence="8">UDP-MurNAc-tripeptide synthetase</fullName>
    </alternativeName>
</protein>
<dbReference type="InterPro" id="IPR000713">
    <property type="entry name" value="Mur_ligase_N"/>
</dbReference>
<accession>A0A942UXT6</accession>
<dbReference type="InterPro" id="IPR035911">
    <property type="entry name" value="MurE/MurF_N"/>
</dbReference>
<keyword evidence="14" id="KW-1185">Reference proteome</keyword>
<dbReference type="InterPro" id="IPR036565">
    <property type="entry name" value="Mur-like_cat_sf"/>
</dbReference>
<gene>
    <name evidence="8" type="primary">murE</name>
    <name evidence="13" type="ORF">GOQ27_16550</name>
</gene>
<feature type="binding site" evidence="8">
    <location>
        <position position="150"/>
    </location>
    <ligand>
        <name>UDP-N-acetyl-alpha-D-muramoyl-L-alanyl-D-glutamate</name>
        <dbReference type="ChEBI" id="CHEBI:83900"/>
    </ligand>
</feature>
<sequence length="486" mass="54850">MNLFEIIRNMDYTKIKGDTDVEIDRIVFDSRQVKENTLFVAISGFKVDGHDFIEEAVANGAKALVVENSIELDRDIPIIKVKNSRKALAHISDSFYNNPSRNLNVIGITGTNGKTSTTYFIKSILEEKDRVGIIGTLGSNIENKTIKTNNTTPESLHLQKFFNNMIKEKISNCIMEVSSHSIELNRVDLINFNIGVFTNLSAEHLDFHETIENYMRAKLKLFYMTKDFNIINSDDIYGKQMIKELENVDTKLITYGLQSGDIRAENLELSVKGIKFDIQTPKGTIDINMTTPGLFNIYNALAATSCAVAMGVSLETIKKGLEKIKGVKGRFEVLPINREFDVIIDFAHSPDGFDNVLKTVKEFAQGRIVTVFGCGGDRDKTKRPKMGEIASYYSDLCVLTSDNSRSEKTEDIIEEILIGLDEKSCIYEIIPDRRKAIEYAIKNAKPKDIILLLGKGHETYQIINGETYEFNEFKIVTQILNKLDKN</sequence>
<dbReference type="Pfam" id="PF02875">
    <property type="entry name" value="Mur_ligase_C"/>
    <property type="match status" value="1"/>
</dbReference>
<organism evidence="13 14">
    <name type="scientific">Anaeromonas frigoriresistens</name>
    <dbReference type="NCBI Taxonomy" id="2683708"/>
    <lineage>
        <taxon>Bacteria</taxon>
        <taxon>Bacillati</taxon>
        <taxon>Bacillota</taxon>
        <taxon>Tissierellia</taxon>
        <taxon>Tissierellales</taxon>
        <taxon>Thermohalobacteraceae</taxon>
        <taxon>Anaeromonas</taxon>
    </lineage>
</organism>
<dbReference type="GO" id="GO:0051301">
    <property type="term" value="P:cell division"/>
    <property type="evidence" value="ECO:0007669"/>
    <property type="project" value="UniProtKB-KW"/>
</dbReference>
<evidence type="ECO:0000313" key="14">
    <source>
        <dbReference type="Proteomes" id="UP000724672"/>
    </source>
</evidence>
<dbReference type="Gene3D" id="3.40.1190.10">
    <property type="entry name" value="Mur-like, catalytic domain"/>
    <property type="match status" value="1"/>
</dbReference>
<evidence type="ECO:0000313" key="13">
    <source>
        <dbReference type="EMBL" id="MBS4540090.1"/>
    </source>
</evidence>
<feature type="domain" description="Mur ligase central" evidence="12">
    <location>
        <begin position="108"/>
        <end position="306"/>
    </location>
</feature>
<evidence type="ECO:0000256" key="2">
    <source>
        <dbReference type="ARBA" id="ARBA00005898"/>
    </source>
</evidence>
<name>A0A942UXT6_9FIRM</name>
<dbReference type="EMBL" id="WSFT01000053">
    <property type="protein sequence ID" value="MBS4540090.1"/>
    <property type="molecule type" value="Genomic_DNA"/>
</dbReference>
<evidence type="ECO:0000259" key="10">
    <source>
        <dbReference type="Pfam" id="PF01225"/>
    </source>
</evidence>
<evidence type="ECO:0000256" key="8">
    <source>
        <dbReference type="HAMAP-Rule" id="MF_00208"/>
    </source>
</evidence>
<dbReference type="GO" id="GO:0008360">
    <property type="term" value="P:regulation of cell shape"/>
    <property type="evidence" value="ECO:0007669"/>
    <property type="project" value="UniProtKB-KW"/>
</dbReference>
<dbReference type="SUPFAM" id="SSF53623">
    <property type="entry name" value="MurD-like peptide ligases, catalytic domain"/>
    <property type="match status" value="1"/>
</dbReference>
<feature type="domain" description="Mur ligase N-terminal catalytic" evidence="10">
    <location>
        <begin position="23"/>
        <end position="96"/>
    </location>
</feature>
<evidence type="ECO:0000256" key="5">
    <source>
        <dbReference type="ARBA" id="ARBA00022984"/>
    </source>
</evidence>
<dbReference type="Pfam" id="PF08245">
    <property type="entry name" value="Mur_ligase_M"/>
    <property type="match status" value="1"/>
</dbReference>
<keyword evidence="4 8" id="KW-0133">Cell shape</keyword>
<comment type="function">
    <text evidence="8">Catalyzes the addition of an amino acid to the nucleotide precursor UDP-N-acetylmuramoyl-L-alanyl-D-glutamate (UMAG) in the biosynthesis of bacterial cell-wall peptidoglycan.</text>
</comment>
<feature type="binding site" evidence="8">
    <location>
        <position position="178"/>
    </location>
    <ligand>
        <name>UDP-N-acetyl-alpha-D-muramoyl-L-alanyl-D-glutamate</name>
        <dbReference type="ChEBI" id="CHEBI:83900"/>
    </ligand>
</feature>
<reference evidence="13" key="1">
    <citation type="submission" date="2019-12" db="EMBL/GenBank/DDBJ databases">
        <title>Clostridiaceae gen. nov. sp. nov., isolated from sediment in Xinjiang, China.</title>
        <authorList>
            <person name="Zhang R."/>
        </authorList>
    </citation>
    <scope>NUCLEOTIDE SEQUENCE</scope>
    <source>
        <strain evidence="13">D2Q-11</strain>
    </source>
</reference>
<keyword evidence="8" id="KW-0067">ATP-binding</keyword>
<dbReference type="PANTHER" id="PTHR23135:SF4">
    <property type="entry name" value="UDP-N-ACETYLMURAMOYL-L-ALANYL-D-GLUTAMATE--2,6-DIAMINOPIMELATE LIGASE MURE HOMOLOG, CHLOROPLASTIC"/>
    <property type="match status" value="1"/>
</dbReference>
<dbReference type="InterPro" id="IPR013221">
    <property type="entry name" value="Mur_ligase_cen"/>
</dbReference>
<comment type="cofactor">
    <cofactor evidence="8">
        <name>Mg(2+)</name>
        <dbReference type="ChEBI" id="CHEBI:18420"/>
    </cofactor>
</comment>
<dbReference type="GO" id="GO:0000287">
    <property type="term" value="F:magnesium ion binding"/>
    <property type="evidence" value="ECO:0007669"/>
    <property type="project" value="UniProtKB-UniRule"/>
</dbReference>
<dbReference type="Pfam" id="PF01225">
    <property type="entry name" value="Mur_ligase"/>
    <property type="match status" value="1"/>
</dbReference>
<feature type="binding site" evidence="8">
    <location>
        <position position="30"/>
    </location>
    <ligand>
        <name>UDP-N-acetyl-alpha-D-muramoyl-L-alanyl-D-glutamate</name>
        <dbReference type="ChEBI" id="CHEBI:83900"/>
    </ligand>
</feature>
<dbReference type="NCBIfam" id="NF001126">
    <property type="entry name" value="PRK00139.1-4"/>
    <property type="match status" value="1"/>
</dbReference>
<evidence type="ECO:0000256" key="1">
    <source>
        <dbReference type="ARBA" id="ARBA00004752"/>
    </source>
</evidence>
<dbReference type="AlphaFoldDB" id="A0A942UXT6"/>
<keyword evidence="8" id="KW-0547">Nucleotide-binding</keyword>
<comment type="pathway">
    <text evidence="1 8 9">Cell wall biogenesis; peptidoglycan biosynthesis.</text>
</comment>
<comment type="similarity">
    <text evidence="2 8">Belongs to the MurCDEF family. MurE subfamily.</text>
</comment>
<feature type="binding site" evidence="8">
    <location>
        <begin position="110"/>
        <end position="116"/>
    </location>
    <ligand>
        <name>ATP</name>
        <dbReference type="ChEBI" id="CHEBI:30616"/>
    </ligand>
</feature>
<comment type="caution">
    <text evidence="8">Lacks conserved residue(s) required for the propagation of feature annotation.</text>
</comment>
<dbReference type="EC" id="6.3.2.-" evidence="8"/>
<keyword evidence="3 8" id="KW-0132">Cell division</keyword>
<dbReference type="GO" id="GO:0005524">
    <property type="term" value="F:ATP binding"/>
    <property type="evidence" value="ECO:0007669"/>
    <property type="project" value="UniProtKB-UniRule"/>
</dbReference>
<keyword evidence="7 8" id="KW-0961">Cell wall biogenesis/degradation</keyword>
<dbReference type="GO" id="GO:0009252">
    <property type="term" value="P:peptidoglycan biosynthetic process"/>
    <property type="evidence" value="ECO:0007669"/>
    <property type="project" value="UniProtKB-UniRule"/>
</dbReference>
<evidence type="ECO:0000259" key="12">
    <source>
        <dbReference type="Pfam" id="PF08245"/>
    </source>
</evidence>
<dbReference type="SUPFAM" id="SSF63418">
    <property type="entry name" value="MurE/MurF N-terminal domain"/>
    <property type="match status" value="1"/>
</dbReference>
<dbReference type="NCBIfam" id="TIGR01085">
    <property type="entry name" value="murE"/>
    <property type="match status" value="1"/>
</dbReference>
<feature type="domain" description="Mur ligase C-terminal" evidence="11">
    <location>
        <begin position="329"/>
        <end position="456"/>
    </location>
</feature>
<keyword evidence="8" id="KW-0963">Cytoplasm</keyword>
<comment type="caution">
    <text evidence="13">The sequence shown here is derived from an EMBL/GenBank/DDBJ whole genome shotgun (WGS) entry which is preliminary data.</text>
</comment>
<feature type="binding site" evidence="8">
    <location>
        <begin position="151"/>
        <end position="152"/>
    </location>
    <ligand>
        <name>UDP-N-acetyl-alpha-D-muramoyl-L-alanyl-D-glutamate</name>
        <dbReference type="ChEBI" id="CHEBI:83900"/>
    </ligand>
</feature>
<evidence type="ECO:0000259" key="11">
    <source>
        <dbReference type="Pfam" id="PF02875"/>
    </source>
</evidence>
<dbReference type="RefSeq" id="WP_203367983.1">
    <property type="nucleotide sequence ID" value="NZ_WSFT01000053.1"/>
</dbReference>
<dbReference type="GO" id="GO:0071555">
    <property type="term" value="P:cell wall organization"/>
    <property type="evidence" value="ECO:0007669"/>
    <property type="project" value="UniProtKB-KW"/>
</dbReference>
<dbReference type="GO" id="GO:0016881">
    <property type="term" value="F:acid-amino acid ligase activity"/>
    <property type="evidence" value="ECO:0007669"/>
    <property type="project" value="UniProtKB-UniRule"/>
</dbReference>